<dbReference type="AlphaFoldDB" id="A0AAJ6ZXA5"/>
<evidence type="ECO:0000256" key="1">
    <source>
        <dbReference type="SAM" id="Phobius"/>
    </source>
</evidence>
<feature type="transmembrane region" description="Helical" evidence="1">
    <location>
        <begin position="540"/>
        <end position="563"/>
    </location>
</feature>
<organism evidence="2">
    <name type="scientific">Papilio xuthus</name>
    <name type="common">Asian swallowtail butterfly</name>
    <dbReference type="NCBI Taxonomy" id="66420"/>
    <lineage>
        <taxon>Eukaryota</taxon>
        <taxon>Metazoa</taxon>
        <taxon>Ecdysozoa</taxon>
        <taxon>Arthropoda</taxon>
        <taxon>Hexapoda</taxon>
        <taxon>Insecta</taxon>
        <taxon>Pterygota</taxon>
        <taxon>Neoptera</taxon>
        <taxon>Endopterygota</taxon>
        <taxon>Lepidoptera</taxon>
        <taxon>Glossata</taxon>
        <taxon>Ditrysia</taxon>
        <taxon>Papilionoidea</taxon>
        <taxon>Papilionidae</taxon>
        <taxon>Papilioninae</taxon>
        <taxon>Papilio</taxon>
    </lineage>
</organism>
<keyword evidence="1" id="KW-0812">Transmembrane</keyword>
<dbReference type="KEGG" id="pxu:106127554"/>
<feature type="transmembrane region" description="Helical" evidence="1">
    <location>
        <begin position="410"/>
        <end position="428"/>
    </location>
</feature>
<accession>A0AAJ6ZXA5</accession>
<keyword evidence="1" id="KW-0472">Membrane</keyword>
<feature type="transmembrane region" description="Helical" evidence="1">
    <location>
        <begin position="381"/>
        <end position="403"/>
    </location>
</feature>
<feature type="transmembrane region" description="Helical" evidence="1">
    <location>
        <begin position="264"/>
        <end position="284"/>
    </location>
</feature>
<feature type="transmembrane region" description="Helical" evidence="1">
    <location>
        <begin position="135"/>
        <end position="165"/>
    </location>
</feature>
<dbReference type="Proteomes" id="UP000694872">
    <property type="component" value="Unplaced"/>
</dbReference>
<reference evidence="2" key="1">
    <citation type="submission" date="2025-08" db="UniProtKB">
        <authorList>
            <consortium name="RefSeq"/>
        </authorList>
    </citation>
    <scope>IDENTIFICATION</scope>
</reference>
<name>A0AAJ6ZXA5_PAPXU</name>
<dbReference type="GeneID" id="106127554"/>
<sequence>MGTLQYDEPKSNQFASWDTGITPTTSIDLEKPPIEQNSNLLTIIQKDEVLTNRPIIPATIYEKLAFYRAYVSSPSKTQIICTQQAQFNKYLWFHVLNVFCKSLPNTYIYMFLSSYVPDHHLFLSKMVPLAYGSNWAFLAASIIYLVLYTDTVVLLLDYIVCGIFFKNPWNRCSSEYVRIGEYVAQCLDVENFYQITKNETLVFQNGIYLSNRNVSFQLAPIIYYRHRYVDISNTSLYFLFLWITAVFNYKQLYNRRIWKMIHNVQIILTVLYIITFGHFMITYFETDLKVIPIHFDEYVQIIWAADTDVLSESMTAPPIVHVLTSRSTTKINPDRDSIAMIISNSIYYLFRGLLGYRLKIHCENMVKSPIFLTEFNPNSYLFLWPIYFSAFYLGNFYTLLYFTLSFLMEYLTIIITMQCLIEIIVYEWGWAKRVMVSIALCVLGILYNYFTFFALRILLYMYSISLVTLFEVLFLYCLYPLGRLVDDITFFHGVSPTKFRIINFRIVPVYYMIKMYEMFKGFFHVFRSSEFGKYLTFFELILYAMSAPFILGAIYITFLYVCVKQKSFKSLIKPLPEWGPSNLFIRQLRKLYDSRYYVGSQAPRKLSRYLIQQTSLDSYRLDIQYDNYVRKSTLNLSEVKSEDEKKRK</sequence>
<keyword evidence="1" id="KW-1133">Transmembrane helix</keyword>
<dbReference type="RefSeq" id="XP_013181111.1">
    <property type="nucleotide sequence ID" value="XM_013325657.1"/>
</dbReference>
<dbReference type="InterPro" id="IPR037272">
    <property type="entry name" value="SNS_sf"/>
</dbReference>
<evidence type="ECO:0000313" key="2">
    <source>
        <dbReference type="RefSeq" id="XP_013181111.1"/>
    </source>
</evidence>
<protein>
    <submittedName>
        <fullName evidence="2">Uncharacterized protein LOC106127554 isoform X1</fullName>
    </submittedName>
</protein>
<feature type="transmembrane region" description="Helical" evidence="1">
    <location>
        <begin position="434"/>
        <end position="450"/>
    </location>
</feature>
<feature type="transmembrane region" description="Helical" evidence="1">
    <location>
        <begin position="457"/>
        <end position="481"/>
    </location>
</feature>
<proteinExistence type="predicted"/>
<dbReference type="SUPFAM" id="SSF161070">
    <property type="entry name" value="SNF-like"/>
    <property type="match status" value="1"/>
</dbReference>
<gene>
    <name evidence="2" type="primary">LOC106127554</name>
</gene>